<dbReference type="OMA" id="FPQVQME"/>
<dbReference type="Pfam" id="PF01783">
    <property type="entry name" value="Ribosomal_L32p"/>
    <property type="match status" value="1"/>
</dbReference>
<dbReference type="STRING" id="695850.A0A067BP45"/>
<dbReference type="PANTHER" id="PTHR21026:SF2">
    <property type="entry name" value="LARGE RIBOSOMAL SUBUNIT PROTEIN BL32M"/>
    <property type="match status" value="1"/>
</dbReference>
<dbReference type="AlphaFoldDB" id="A0A067BP45"/>
<evidence type="ECO:0000256" key="3">
    <source>
        <dbReference type="ARBA" id="ARBA00022946"/>
    </source>
</evidence>
<dbReference type="NCBIfam" id="TIGR01031">
    <property type="entry name" value="rpmF_bact"/>
    <property type="match status" value="1"/>
</dbReference>
<dbReference type="GO" id="GO:0006412">
    <property type="term" value="P:translation"/>
    <property type="evidence" value="ECO:0007669"/>
    <property type="project" value="InterPro"/>
</dbReference>
<dbReference type="VEuPathDB" id="FungiDB:SPRG_14480"/>
<dbReference type="Proteomes" id="UP000030745">
    <property type="component" value="Unassembled WGS sequence"/>
</dbReference>
<keyword evidence="6" id="KW-0687">Ribonucleoprotein</keyword>
<evidence type="ECO:0000313" key="9">
    <source>
        <dbReference type="Proteomes" id="UP000030745"/>
    </source>
</evidence>
<gene>
    <name evidence="8" type="ORF">SPRG_14480</name>
</gene>
<dbReference type="GeneID" id="24136282"/>
<dbReference type="GO" id="GO:0005762">
    <property type="term" value="C:mitochondrial large ribosomal subunit"/>
    <property type="evidence" value="ECO:0007669"/>
    <property type="project" value="TreeGrafter"/>
</dbReference>
<evidence type="ECO:0000256" key="4">
    <source>
        <dbReference type="ARBA" id="ARBA00022980"/>
    </source>
</evidence>
<proteinExistence type="inferred from homology"/>
<comment type="subcellular location">
    <subcellularLocation>
        <location evidence="1">Mitochondrion</location>
    </subcellularLocation>
</comment>
<reference evidence="8 9" key="1">
    <citation type="journal article" date="2013" name="PLoS Genet.">
        <title>Distinctive expansion of potential virulence genes in the genome of the oomycete fish pathogen Saprolegnia parasitica.</title>
        <authorList>
            <person name="Jiang R.H."/>
            <person name="de Bruijn I."/>
            <person name="Haas B.J."/>
            <person name="Belmonte R."/>
            <person name="Lobach L."/>
            <person name="Christie J."/>
            <person name="van den Ackerveken G."/>
            <person name="Bottin A."/>
            <person name="Bulone V."/>
            <person name="Diaz-Moreno S.M."/>
            <person name="Dumas B."/>
            <person name="Fan L."/>
            <person name="Gaulin E."/>
            <person name="Govers F."/>
            <person name="Grenville-Briggs L.J."/>
            <person name="Horner N.R."/>
            <person name="Levin J.Z."/>
            <person name="Mammella M."/>
            <person name="Meijer H.J."/>
            <person name="Morris P."/>
            <person name="Nusbaum C."/>
            <person name="Oome S."/>
            <person name="Phillips A.J."/>
            <person name="van Rooyen D."/>
            <person name="Rzeszutek E."/>
            <person name="Saraiva M."/>
            <person name="Secombes C.J."/>
            <person name="Seidl M.F."/>
            <person name="Snel B."/>
            <person name="Stassen J.H."/>
            <person name="Sykes S."/>
            <person name="Tripathy S."/>
            <person name="van den Berg H."/>
            <person name="Vega-Arreguin J.C."/>
            <person name="Wawra S."/>
            <person name="Young S.K."/>
            <person name="Zeng Q."/>
            <person name="Dieguez-Uribeondo J."/>
            <person name="Russ C."/>
            <person name="Tyler B.M."/>
            <person name="van West P."/>
        </authorList>
    </citation>
    <scope>NUCLEOTIDE SEQUENCE [LARGE SCALE GENOMIC DNA]</scope>
    <source>
        <strain evidence="8 9">CBS 223.65</strain>
    </source>
</reference>
<dbReference type="InterPro" id="IPR051991">
    <property type="entry name" value="Mitoribosomal_protein_bL32"/>
</dbReference>
<keyword evidence="5" id="KW-0496">Mitochondrion</keyword>
<dbReference type="InterPro" id="IPR011332">
    <property type="entry name" value="Ribosomal_zn-bd"/>
</dbReference>
<evidence type="ECO:0000313" key="8">
    <source>
        <dbReference type="EMBL" id="KDO20234.1"/>
    </source>
</evidence>
<dbReference type="KEGG" id="spar:SPRG_14480"/>
<keyword evidence="4" id="KW-0689">Ribosomal protein</keyword>
<dbReference type="InterPro" id="IPR002677">
    <property type="entry name" value="Ribosomal_bL32"/>
</dbReference>
<evidence type="ECO:0000256" key="1">
    <source>
        <dbReference type="ARBA" id="ARBA00004173"/>
    </source>
</evidence>
<accession>A0A067BP45</accession>
<dbReference type="EMBL" id="KK583318">
    <property type="protein sequence ID" value="KDO20234.1"/>
    <property type="molecule type" value="Genomic_DNA"/>
</dbReference>
<comment type="similarity">
    <text evidence="2">Belongs to the bacterial ribosomal protein bL32 family.</text>
</comment>
<organism evidence="8 9">
    <name type="scientific">Saprolegnia parasitica (strain CBS 223.65)</name>
    <dbReference type="NCBI Taxonomy" id="695850"/>
    <lineage>
        <taxon>Eukaryota</taxon>
        <taxon>Sar</taxon>
        <taxon>Stramenopiles</taxon>
        <taxon>Oomycota</taxon>
        <taxon>Saprolegniomycetes</taxon>
        <taxon>Saprolegniales</taxon>
        <taxon>Saprolegniaceae</taxon>
        <taxon>Saprolegnia</taxon>
    </lineage>
</organism>
<evidence type="ECO:0000256" key="7">
    <source>
        <dbReference type="ARBA" id="ARBA00039935"/>
    </source>
</evidence>
<protein>
    <recommendedName>
        <fullName evidence="7">Large ribosomal subunit protein bL32m</fullName>
    </recommendedName>
</protein>
<evidence type="ECO:0000256" key="2">
    <source>
        <dbReference type="ARBA" id="ARBA00008560"/>
    </source>
</evidence>
<dbReference type="GO" id="GO:0003735">
    <property type="term" value="F:structural constituent of ribosome"/>
    <property type="evidence" value="ECO:0007669"/>
    <property type="project" value="InterPro"/>
</dbReference>
<dbReference type="PANTHER" id="PTHR21026">
    <property type="entry name" value="39S RIBOSOMAL PROTEIN L32, MITOCHONDRIAL"/>
    <property type="match status" value="1"/>
</dbReference>
<keyword evidence="3" id="KW-0809">Transit peptide</keyword>
<sequence length="129" mass="14917">MTLFWHVVLESRSFSGPAVEMALQRLVTSVRRLMQTPTWSMFPQVQMELAAHGACDHDHDHEADELNDALWHACPKSKVTPSRKKIRNNDPSKRLKNIVHLQSCEHCGTKKLRHRLCMDCFKKGTYFTS</sequence>
<dbReference type="SUPFAM" id="SSF57829">
    <property type="entry name" value="Zn-binding ribosomal proteins"/>
    <property type="match status" value="1"/>
</dbReference>
<evidence type="ECO:0000256" key="6">
    <source>
        <dbReference type="ARBA" id="ARBA00023274"/>
    </source>
</evidence>
<dbReference type="OrthoDB" id="2014905at2759"/>
<name>A0A067BP45_SAPPC</name>
<dbReference type="RefSeq" id="XP_012209047.1">
    <property type="nucleotide sequence ID" value="XM_012353657.1"/>
</dbReference>
<keyword evidence="9" id="KW-1185">Reference proteome</keyword>
<evidence type="ECO:0000256" key="5">
    <source>
        <dbReference type="ARBA" id="ARBA00023128"/>
    </source>
</evidence>